<gene>
    <name evidence="2" type="ORF">Cvel_7208</name>
</gene>
<proteinExistence type="predicted"/>
<dbReference type="AlphaFoldDB" id="A0A0G4HK03"/>
<feature type="compositionally biased region" description="Basic and acidic residues" evidence="1">
    <location>
        <begin position="109"/>
        <end position="137"/>
    </location>
</feature>
<name>A0A0G4HK03_9ALVE</name>
<dbReference type="EMBL" id="CDMZ01002958">
    <property type="protein sequence ID" value="CEM44565.1"/>
    <property type="molecule type" value="Genomic_DNA"/>
</dbReference>
<protein>
    <submittedName>
        <fullName evidence="2">Uncharacterized protein</fullName>
    </submittedName>
</protein>
<feature type="compositionally biased region" description="Basic and acidic residues" evidence="1">
    <location>
        <begin position="70"/>
        <end position="80"/>
    </location>
</feature>
<feature type="region of interest" description="Disordered" evidence="1">
    <location>
        <begin position="70"/>
        <end position="137"/>
    </location>
</feature>
<dbReference type="VEuPathDB" id="CryptoDB:Cvel_7208"/>
<accession>A0A0G4HK03</accession>
<sequence>MSCHQHEIIRDQSIPEGCDLTVPDDFSIHLRHIGEPPTTATGIFSLPQERPSTISSTFQNLRLPVDLRKAGGQPKEKEGKLSTPAAPRASQLTAKEHSAPMPPPTQGESPDRPKTERKRQEEGVAEKGTPKEGFRDTDIPAVAPRGGDHHQQRQAYLMFDSIGDPYAYSLPRVFVPETNYFDFEPEPYGGYTSFVPEDPQAHQFGASPNRTVPLTSLAAAQKQTPVSASIVVDHQSLASSLREKRVFEELQWKWGDPSEESQFLDTLSRIVGIAADTHEEYGSTGGWLMVLVEKGGKDRLDFTLVDEGATLEVLRHFRGLKVHSESFASITAAFCRKTIKDRDRWEREVIEDLCRSLECETEEGKTKLSALENQPTDGGFVCTFGGTVIAAAVIFNGSYPQHRLHGSDGKYYGSRHNAAFQVAENLGSLHMKGAVVVRSGAGKVHVILAGRAGHLQQAVFQISLQHPPRPRTLTQHSSILEAVVVNPNTIKKRDVKVDERSIQTRFCCTCVDCL</sequence>
<organism evidence="2">
    <name type="scientific">Chromera velia CCMP2878</name>
    <dbReference type="NCBI Taxonomy" id="1169474"/>
    <lineage>
        <taxon>Eukaryota</taxon>
        <taxon>Sar</taxon>
        <taxon>Alveolata</taxon>
        <taxon>Colpodellida</taxon>
        <taxon>Chromeraceae</taxon>
        <taxon>Chromera</taxon>
    </lineage>
</organism>
<reference evidence="2" key="1">
    <citation type="submission" date="2014-11" db="EMBL/GenBank/DDBJ databases">
        <authorList>
            <person name="Otto D Thomas"/>
            <person name="Naeem Raeece"/>
        </authorList>
    </citation>
    <scope>NUCLEOTIDE SEQUENCE</scope>
</reference>
<evidence type="ECO:0000256" key="1">
    <source>
        <dbReference type="SAM" id="MobiDB-lite"/>
    </source>
</evidence>
<evidence type="ECO:0000313" key="2">
    <source>
        <dbReference type="EMBL" id="CEM44565.1"/>
    </source>
</evidence>